<dbReference type="AlphaFoldDB" id="A0A5R9L8L8"/>
<dbReference type="InterPro" id="IPR046920">
    <property type="entry name" value="ABC-3C_CTD1"/>
</dbReference>
<name>A0A5R9L8L8_9ENTR</name>
<evidence type="ECO:0000259" key="1">
    <source>
        <dbReference type="Pfam" id="PF20276"/>
    </source>
</evidence>
<organism evidence="2 3">
    <name type="scientific">Klebsiella indica</name>
    <dbReference type="NCBI Taxonomy" id="2582917"/>
    <lineage>
        <taxon>Bacteria</taxon>
        <taxon>Pseudomonadati</taxon>
        <taxon>Pseudomonadota</taxon>
        <taxon>Gammaproteobacteria</taxon>
        <taxon>Enterobacterales</taxon>
        <taxon>Enterobacteriaceae</taxon>
        <taxon>Klebsiella/Raoultella group</taxon>
        <taxon>Klebsiella</taxon>
    </lineage>
</organism>
<evidence type="ECO:0000313" key="3">
    <source>
        <dbReference type="Proteomes" id="UP000307430"/>
    </source>
</evidence>
<evidence type="ECO:0000313" key="2">
    <source>
        <dbReference type="EMBL" id="TLV05269.1"/>
    </source>
</evidence>
<feature type="domain" description="ABC-three component systems C-terminal" evidence="1">
    <location>
        <begin position="124"/>
        <end position="362"/>
    </location>
</feature>
<protein>
    <recommendedName>
        <fullName evidence="1">ABC-three component systems C-terminal domain-containing protein</fullName>
    </recommendedName>
</protein>
<keyword evidence="3" id="KW-1185">Reference proteome</keyword>
<proteinExistence type="predicted"/>
<gene>
    <name evidence="2" type="ORF">FE839_23310</name>
</gene>
<dbReference type="EMBL" id="VCHQ01000038">
    <property type="protein sequence ID" value="TLV05269.1"/>
    <property type="molecule type" value="Genomic_DNA"/>
</dbReference>
<accession>A0A5R9L8L8</accession>
<dbReference type="Proteomes" id="UP000307430">
    <property type="component" value="Unassembled WGS sequence"/>
</dbReference>
<reference evidence="2 3" key="1">
    <citation type="submission" date="2019-05" db="EMBL/GenBank/DDBJ databases">
        <title>Genome sequence of Klebsiella sp strain TOUT106.</title>
        <authorList>
            <person name="Rahi P."/>
            <person name="Chaudhari D."/>
        </authorList>
    </citation>
    <scope>NUCLEOTIDE SEQUENCE [LARGE SCALE GENOMIC DNA]</scope>
    <source>
        <strain evidence="2 3">TOUT106</strain>
    </source>
</reference>
<comment type="caution">
    <text evidence="2">The sequence shown here is derived from an EMBL/GenBank/DDBJ whole genome shotgun (WGS) entry which is preliminary data.</text>
</comment>
<dbReference type="Pfam" id="PF20276">
    <property type="entry name" value="CTD1"/>
    <property type="match status" value="1"/>
</dbReference>
<dbReference type="RefSeq" id="WP_138363111.1">
    <property type="nucleotide sequence ID" value="NZ_VCHQ01000038.1"/>
</dbReference>
<sequence>MSNIEETLPGSAISSWGGFVYQGKVALYHCLKLLTVKSFQQRIIDNFELQLDSTDDFAIYCDGKVISTHQVKAKLSQYRSEYVKAIYKAACIATDCDENTIRYFHVAKELDNFENYTSNDGKIVEFYGYGDSKYCLLSKINELIDEQIELFLDTNNLIKTKNLIIEKSTLLSELITNKVIVIHNLVHNGQKQDYAAYHNRIASSIFWELLTSPPLNRTDEIYQALLTKEKITTIIETEFYNDLDHFNEKQIESISNVFRFIYSLNDSSAIRMHTSLQPHRENNVINKDDIRDYLDVISAISHIPKLFGLPHYSKKINKYLPTALTIRDGRRRNTSFQEDLKKHIRDNATLASLLYEYNNIIAYEISEDTIISATSEKITTVQSTQEKNNHIVKEFNLRVLSSDKAEEELNAE</sequence>